<proteinExistence type="predicted"/>
<organism evidence="1 2">
    <name type="scientific">Moorena producens (strain JHB)</name>
    <dbReference type="NCBI Taxonomy" id="1454205"/>
    <lineage>
        <taxon>Bacteria</taxon>
        <taxon>Bacillati</taxon>
        <taxon>Cyanobacteriota</taxon>
        <taxon>Cyanophyceae</taxon>
        <taxon>Coleofasciculales</taxon>
        <taxon>Coleofasciculaceae</taxon>
        <taxon>Moorena</taxon>
    </lineage>
</organism>
<dbReference type="Proteomes" id="UP000176944">
    <property type="component" value="Chromosome"/>
</dbReference>
<sequence length="74" mass="8612">MVPFLDLATSSYYQSSAPIDVLDNQEWAVCHHLFSRLLLVHNNNINPDSAEQLQNELRKRFEIQNHQVFKNDTG</sequence>
<accession>A0A1D9G657</accession>
<evidence type="ECO:0000313" key="1">
    <source>
        <dbReference type="EMBL" id="AOY83127.1"/>
    </source>
</evidence>
<evidence type="ECO:0000313" key="2">
    <source>
        <dbReference type="Proteomes" id="UP000176944"/>
    </source>
</evidence>
<reference evidence="2" key="1">
    <citation type="submission" date="2016-10" db="EMBL/GenBank/DDBJ databases">
        <title>Comparative genomics uncovers the prolific and rare metabolic potential of the cyanobacterial genus Moorea.</title>
        <authorList>
            <person name="Leao T."/>
            <person name="Castelao G."/>
            <person name="Korobeynikov A."/>
            <person name="Monroe E.A."/>
            <person name="Podell S."/>
            <person name="Glukhov E."/>
            <person name="Allen E."/>
            <person name="Gerwick W.H."/>
            <person name="Gerwick L."/>
        </authorList>
    </citation>
    <scope>NUCLEOTIDE SEQUENCE [LARGE SCALE GENOMIC DNA]</scope>
    <source>
        <strain evidence="2">JHB</strain>
    </source>
</reference>
<dbReference type="EMBL" id="CP017708">
    <property type="protein sequence ID" value="AOY83127.1"/>
    <property type="molecule type" value="Genomic_DNA"/>
</dbReference>
<protein>
    <submittedName>
        <fullName evidence="1">Uncharacterized protein</fullName>
    </submittedName>
</protein>
<dbReference type="AlphaFoldDB" id="A0A1D9G657"/>
<name>A0A1D9G657_MOOP1</name>
<gene>
    <name evidence="1" type="ORF">BJP36_27605</name>
</gene>